<dbReference type="SUPFAM" id="SSF49313">
    <property type="entry name" value="Cadherin-like"/>
    <property type="match status" value="1"/>
</dbReference>
<feature type="chain" id="PRO_5046210683" evidence="5">
    <location>
        <begin position="30"/>
        <end position="386"/>
    </location>
</feature>
<evidence type="ECO:0000256" key="4">
    <source>
        <dbReference type="SAM" id="Phobius"/>
    </source>
</evidence>
<dbReference type="Pfam" id="PF11999">
    <property type="entry name" value="Ice_binding"/>
    <property type="match status" value="1"/>
</dbReference>
<feature type="transmembrane region" description="Helical" evidence="4">
    <location>
        <begin position="359"/>
        <end position="378"/>
    </location>
</feature>
<feature type="region of interest" description="Disordered" evidence="3">
    <location>
        <begin position="239"/>
        <end position="258"/>
    </location>
</feature>
<evidence type="ECO:0000256" key="3">
    <source>
        <dbReference type="SAM" id="MobiDB-lite"/>
    </source>
</evidence>
<reference evidence="6 7" key="1">
    <citation type="submission" date="2021-06" db="EMBL/GenBank/DDBJ databases">
        <title>Genome-based taxonomic framework of Microbacterium strains isolated from marine environment, the description of four new species and reclassification of four preexisting species.</title>
        <authorList>
            <person name="Lee S.D."/>
            <person name="Kim S.-M."/>
            <person name="Byeon Y.-S."/>
            <person name="Yang H.L."/>
            <person name="Kim I.S."/>
        </authorList>
    </citation>
    <scope>NUCLEOTIDE SEQUENCE [LARGE SCALE GENOMIC DNA]</scope>
    <source>
        <strain evidence="6 7">SSW1-36</strain>
    </source>
</reference>
<proteinExistence type="inferred from homology"/>
<dbReference type="Proteomes" id="UP000831963">
    <property type="component" value="Chromosome"/>
</dbReference>
<sequence length="386" mass="37495">MFPSRRPAIILAAAVAAVLLVSSPNAASADTTIDGPIDLGTATPFAVLAAAAVTNTGPSVLDGDLGLSPETSITGFPPGTVNGTVHQTDAVAAQAQVDLTTAYDVAAGLTPTVSGLGDLAGAALTPGVYAGGELSLSGALTLEGTAESVWVFQAASTLTIGTGATIILTGGASACNVFWQVGSSATIGSAAQFIGTVMADVSVTAQTAATVEGRLLARTGAVTLDDNVIVAPSGCSAPGTVSTSPEVTSGAPANGETDVDYTHTITATGTPAPTYAIAEGSLPPGLALDGITGVIIGTPTAPDTFPFTVVVSNGTSPDVVVAYEITIAPAVVAAPPAGPVVGAPQAPVSPELAESGLDLGAGPLAGVLLVLGATALLLRRRPRIDA</sequence>
<keyword evidence="4" id="KW-0812">Transmembrane</keyword>
<dbReference type="RefSeq" id="WP_247956431.1">
    <property type="nucleotide sequence ID" value="NZ_CP078077.1"/>
</dbReference>
<accession>A0ABY4IJQ7</accession>
<dbReference type="InterPro" id="IPR021884">
    <property type="entry name" value="Ice-bd_prot"/>
</dbReference>
<evidence type="ECO:0000256" key="5">
    <source>
        <dbReference type="SAM" id="SignalP"/>
    </source>
</evidence>
<evidence type="ECO:0000256" key="1">
    <source>
        <dbReference type="ARBA" id="ARBA00005445"/>
    </source>
</evidence>
<dbReference type="EMBL" id="CP078077">
    <property type="protein sequence ID" value="UPL12990.1"/>
    <property type="molecule type" value="Genomic_DNA"/>
</dbReference>
<evidence type="ECO:0000256" key="2">
    <source>
        <dbReference type="ARBA" id="ARBA00022729"/>
    </source>
</evidence>
<feature type="signal peptide" evidence="5">
    <location>
        <begin position="1"/>
        <end position="29"/>
    </location>
</feature>
<protein>
    <submittedName>
        <fullName evidence="6">DUF3494 domain-containing protein</fullName>
    </submittedName>
</protein>
<keyword evidence="4" id="KW-0472">Membrane</keyword>
<dbReference type="InterPro" id="IPR006311">
    <property type="entry name" value="TAT_signal"/>
</dbReference>
<comment type="similarity">
    <text evidence="1">Belongs to the ice-binding protein family.</text>
</comment>
<evidence type="ECO:0000313" key="7">
    <source>
        <dbReference type="Proteomes" id="UP000831963"/>
    </source>
</evidence>
<organism evidence="6 7">
    <name type="scientific">Microbacterium galbinum</name>
    <dbReference type="NCBI Taxonomy" id="2851646"/>
    <lineage>
        <taxon>Bacteria</taxon>
        <taxon>Bacillati</taxon>
        <taxon>Actinomycetota</taxon>
        <taxon>Actinomycetes</taxon>
        <taxon>Micrococcales</taxon>
        <taxon>Microbacteriaceae</taxon>
        <taxon>Microbacterium</taxon>
    </lineage>
</organism>
<gene>
    <name evidence="6" type="ORF">KV396_00125</name>
</gene>
<keyword evidence="2 5" id="KW-0732">Signal</keyword>
<name>A0ABY4IJQ7_9MICO</name>
<dbReference type="Pfam" id="PF05345">
    <property type="entry name" value="He_PIG"/>
    <property type="match status" value="1"/>
</dbReference>
<dbReference type="InterPro" id="IPR013783">
    <property type="entry name" value="Ig-like_fold"/>
</dbReference>
<dbReference type="InterPro" id="IPR015919">
    <property type="entry name" value="Cadherin-like_sf"/>
</dbReference>
<evidence type="ECO:0000313" key="6">
    <source>
        <dbReference type="EMBL" id="UPL12990.1"/>
    </source>
</evidence>
<keyword evidence="4" id="KW-1133">Transmembrane helix</keyword>
<keyword evidence="7" id="KW-1185">Reference proteome</keyword>
<dbReference type="PROSITE" id="PS51318">
    <property type="entry name" value="TAT"/>
    <property type="match status" value="1"/>
</dbReference>
<dbReference type="Gene3D" id="2.60.40.10">
    <property type="entry name" value="Immunoglobulins"/>
    <property type="match status" value="1"/>
</dbReference>